<organism evidence="2 3">
    <name type="scientific">Alicyclobacillus hesperidum</name>
    <dbReference type="NCBI Taxonomy" id="89784"/>
    <lineage>
        <taxon>Bacteria</taxon>
        <taxon>Bacillati</taxon>
        <taxon>Bacillota</taxon>
        <taxon>Bacilli</taxon>
        <taxon>Bacillales</taxon>
        <taxon>Alicyclobacillaceae</taxon>
        <taxon>Alicyclobacillus</taxon>
    </lineage>
</organism>
<dbReference type="EMBL" id="FNOJ01000015">
    <property type="protein sequence ID" value="SDW80708.1"/>
    <property type="molecule type" value="Genomic_DNA"/>
</dbReference>
<dbReference type="InterPro" id="IPR001296">
    <property type="entry name" value="Glyco_trans_1"/>
</dbReference>
<proteinExistence type="predicted"/>
<dbReference type="PANTHER" id="PTHR12526:SF630">
    <property type="entry name" value="GLYCOSYLTRANSFERASE"/>
    <property type="match status" value="1"/>
</dbReference>
<dbReference type="Gene3D" id="3.40.50.2000">
    <property type="entry name" value="Glycogen Phosphorylase B"/>
    <property type="match status" value="2"/>
</dbReference>
<dbReference type="CDD" id="cd03801">
    <property type="entry name" value="GT4_PimA-like"/>
    <property type="match status" value="1"/>
</dbReference>
<reference evidence="3" key="1">
    <citation type="submission" date="2016-10" db="EMBL/GenBank/DDBJ databases">
        <authorList>
            <person name="Varghese N."/>
        </authorList>
    </citation>
    <scope>NUCLEOTIDE SEQUENCE [LARGE SCALE GENOMIC DNA]</scope>
    <source>
        <strain evidence="3">DSM 12489</strain>
    </source>
</reference>
<dbReference type="GO" id="GO:0016757">
    <property type="term" value="F:glycosyltransferase activity"/>
    <property type="evidence" value="ECO:0007669"/>
    <property type="project" value="InterPro"/>
</dbReference>
<dbReference type="SUPFAM" id="SSF53756">
    <property type="entry name" value="UDP-Glycosyltransferase/glycogen phosphorylase"/>
    <property type="match status" value="1"/>
</dbReference>
<dbReference type="Pfam" id="PF00534">
    <property type="entry name" value="Glycos_transf_1"/>
    <property type="match status" value="1"/>
</dbReference>
<dbReference type="RefSeq" id="WP_074693476.1">
    <property type="nucleotide sequence ID" value="NZ_FNOJ01000015.1"/>
</dbReference>
<evidence type="ECO:0000259" key="1">
    <source>
        <dbReference type="Pfam" id="PF00534"/>
    </source>
</evidence>
<dbReference type="PANTHER" id="PTHR12526">
    <property type="entry name" value="GLYCOSYLTRANSFERASE"/>
    <property type="match status" value="1"/>
</dbReference>
<keyword evidence="2" id="KW-0808">Transferase</keyword>
<dbReference type="AlphaFoldDB" id="A0A1H2WJM7"/>
<dbReference type="STRING" id="89784.SAMN04489725_11568"/>
<gene>
    <name evidence="2" type="ORF">SAMN04489725_11568</name>
</gene>
<name>A0A1H2WJM7_9BACL</name>
<keyword evidence="3" id="KW-1185">Reference proteome</keyword>
<feature type="domain" description="Glycosyl transferase family 1" evidence="1">
    <location>
        <begin position="189"/>
        <end position="352"/>
    </location>
</feature>
<accession>A0A1H2WJM7</accession>
<protein>
    <submittedName>
        <fullName evidence="2">Glycosyltransferase involved in cell wall bisynthesis</fullName>
    </submittedName>
</protein>
<evidence type="ECO:0000313" key="2">
    <source>
        <dbReference type="EMBL" id="SDW80708.1"/>
    </source>
</evidence>
<sequence>MNVLVVSNVDYVGGAETVLADLAVRDQRNSYLVLAPIGKFTELLCRLRIDFIGSRYIRTLNRHSGIINAFINLFSGIFGGGYEIVRIARARRIDILYANSLRSGIYCMIPSIVARIPLLWHVHDASESRVWSVLMSCLTRCKSNIKVVGVSECVLNSRVLSHVSPSRKALVYNGLDVSVYSPSSGIRGGEKISILLYGRIIRWKGYDIAINALSMISVNVRSRLTCSVVGDCSDPVYYAELVELVRDLGLHEIVRFGPSVAREDVPELLDSADVVIHSAVNPDPLPTVVLEAMAKGKVVIASRVGGVPEIIEDGVSGYTVPPDNPQELAKLIERVVSQINSSYSVGKAARERILDVFSIDKKVERFNELYSVLAKDSRKEKW</sequence>
<evidence type="ECO:0000313" key="3">
    <source>
        <dbReference type="Proteomes" id="UP000182589"/>
    </source>
</evidence>
<dbReference type="Proteomes" id="UP000182589">
    <property type="component" value="Unassembled WGS sequence"/>
</dbReference>